<dbReference type="PANTHER" id="PTHR43229">
    <property type="entry name" value="NODULATION PROTEIN J"/>
    <property type="match status" value="1"/>
</dbReference>
<evidence type="ECO:0000256" key="5">
    <source>
        <dbReference type="SAM" id="Phobius"/>
    </source>
</evidence>
<dbReference type="InterPro" id="IPR013525">
    <property type="entry name" value="ABC2_TM"/>
</dbReference>
<dbReference type="Pfam" id="PF01061">
    <property type="entry name" value="ABC2_membrane"/>
    <property type="match status" value="1"/>
</dbReference>
<feature type="transmembrane region" description="Helical" evidence="5">
    <location>
        <begin position="135"/>
        <end position="163"/>
    </location>
</feature>
<dbReference type="EMBL" id="BAAAPC010000028">
    <property type="protein sequence ID" value="GAA2014812.1"/>
    <property type="molecule type" value="Genomic_DNA"/>
</dbReference>
<keyword evidence="8" id="KW-1185">Reference proteome</keyword>
<name>A0ABN2TN98_9ACTN</name>
<reference evidence="7 8" key="1">
    <citation type="journal article" date="2019" name="Int. J. Syst. Evol. Microbiol.">
        <title>The Global Catalogue of Microorganisms (GCM) 10K type strain sequencing project: providing services to taxonomists for standard genome sequencing and annotation.</title>
        <authorList>
            <consortium name="The Broad Institute Genomics Platform"/>
            <consortium name="The Broad Institute Genome Sequencing Center for Infectious Disease"/>
            <person name="Wu L."/>
            <person name="Ma J."/>
        </authorList>
    </citation>
    <scope>NUCLEOTIDE SEQUENCE [LARGE SCALE GENOMIC DNA]</scope>
    <source>
        <strain evidence="7 8">JCM 15313</strain>
    </source>
</reference>
<dbReference type="InterPro" id="IPR051784">
    <property type="entry name" value="Nod_factor_ABC_transporter"/>
</dbReference>
<keyword evidence="4 5" id="KW-0472">Membrane</keyword>
<evidence type="ECO:0000313" key="8">
    <source>
        <dbReference type="Proteomes" id="UP001501585"/>
    </source>
</evidence>
<keyword evidence="2 5" id="KW-0812">Transmembrane</keyword>
<proteinExistence type="predicted"/>
<evidence type="ECO:0000256" key="2">
    <source>
        <dbReference type="ARBA" id="ARBA00022692"/>
    </source>
</evidence>
<evidence type="ECO:0000256" key="4">
    <source>
        <dbReference type="ARBA" id="ARBA00023136"/>
    </source>
</evidence>
<sequence length="227" mass="24751">MTTQIPAGEESRINNGDSIDYDLLMAQGRDERPKPAGAFSSSTTHFYRAMLRIKHSPAQVVDVTLFPLIMLLMFTFLFGGALADSTGDYLQFFLPGVLVTTVLMITMYVGMGLSSDAEKGVFDRFRSLPMWRPSAIVGPLLADAVRYTSASIMMLAFGFVLGYRLEGGGVVGVVSAVLLLIVFAFCLSWLWTLFGLIMRSERGVTGISMLVLMPLTCLVPGLLEALN</sequence>
<evidence type="ECO:0000256" key="1">
    <source>
        <dbReference type="ARBA" id="ARBA00004141"/>
    </source>
</evidence>
<feature type="transmembrane region" description="Helical" evidence="5">
    <location>
        <begin position="203"/>
        <end position="223"/>
    </location>
</feature>
<keyword evidence="3 5" id="KW-1133">Transmembrane helix</keyword>
<organism evidence="7 8">
    <name type="scientific">Nocardiopsis rhodophaea</name>
    <dbReference type="NCBI Taxonomy" id="280238"/>
    <lineage>
        <taxon>Bacteria</taxon>
        <taxon>Bacillati</taxon>
        <taxon>Actinomycetota</taxon>
        <taxon>Actinomycetes</taxon>
        <taxon>Streptosporangiales</taxon>
        <taxon>Nocardiopsidaceae</taxon>
        <taxon>Nocardiopsis</taxon>
    </lineage>
</organism>
<gene>
    <name evidence="7" type="ORF">GCM10009799_48840</name>
</gene>
<feature type="transmembrane region" description="Helical" evidence="5">
    <location>
        <begin position="169"/>
        <end position="191"/>
    </location>
</feature>
<comment type="caution">
    <text evidence="7">The sequence shown here is derived from an EMBL/GenBank/DDBJ whole genome shotgun (WGS) entry which is preliminary data.</text>
</comment>
<comment type="subcellular location">
    <subcellularLocation>
        <location evidence="1">Membrane</location>
        <topology evidence="1">Multi-pass membrane protein</topology>
    </subcellularLocation>
</comment>
<accession>A0ABN2TN98</accession>
<dbReference type="PANTHER" id="PTHR43229:SF2">
    <property type="entry name" value="NODULATION PROTEIN J"/>
    <property type="match status" value="1"/>
</dbReference>
<evidence type="ECO:0000313" key="7">
    <source>
        <dbReference type="EMBL" id="GAA2014812.1"/>
    </source>
</evidence>
<evidence type="ECO:0000256" key="3">
    <source>
        <dbReference type="ARBA" id="ARBA00022989"/>
    </source>
</evidence>
<dbReference type="RefSeq" id="WP_344165435.1">
    <property type="nucleotide sequence ID" value="NZ_BAAAPC010000028.1"/>
</dbReference>
<feature type="domain" description="ABC-2 type transporter transmembrane" evidence="6">
    <location>
        <begin position="46"/>
        <end position="218"/>
    </location>
</feature>
<evidence type="ECO:0000259" key="6">
    <source>
        <dbReference type="Pfam" id="PF01061"/>
    </source>
</evidence>
<feature type="transmembrane region" description="Helical" evidence="5">
    <location>
        <begin position="89"/>
        <end position="114"/>
    </location>
</feature>
<dbReference type="Proteomes" id="UP001501585">
    <property type="component" value="Unassembled WGS sequence"/>
</dbReference>
<feature type="transmembrane region" description="Helical" evidence="5">
    <location>
        <begin position="60"/>
        <end position="83"/>
    </location>
</feature>
<protein>
    <recommendedName>
        <fullName evidence="6">ABC-2 type transporter transmembrane domain-containing protein</fullName>
    </recommendedName>
</protein>